<dbReference type="Pfam" id="PF09811">
    <property type="entry name" value="Yae1_N"/>
    <property type="match status" value="1"/>
</dbReference>
<dbReference type="InterPro" id="IPR011107">
    <property type="entry name" value="PPI_Ypi1"/>
</dbReference>
<dbReference type="PANTHER" id="PTHR28532">
    <property type="entry name" value="GEO13458P1"/>
    <property type="match status" value="1"/>
</dbReference>
<dbReference type="Pfam" id="PF07491">
    <property type="entry name" value="PPI_Ypi1"/>
    <property type="match status" value="1"/>
</dbReference>
<comment type="caution">
    <text evidence="4">The sequence shown here is derived from an EMBL/GenBank/DDBJ whole genome shotgun (WGS) entry which is preliminary data.</text>
</comment>
<accession>A0ABD3HYG2</accession>
<dbReference type="AlphaFoldDB" id="A0ABD3HYG2"/>
<keyword evidence="5" id="KW-1185">Reference proteome</keyword>
<feature type="compositionally biased region" description="Basic and acidic residues" evidence="2">
    <location>
        <begin position="244"/>
        <end position="264"/>
    </location>
</feature>
<evidence type="ECO:0000313" key="4">
    <source>
        <dbReference type="EMBL" id="KAL3694369.1"/>
    </source>
</evidence>
<organism evidence="4 5">
    <name type="scientific">Riccia sorocarpa</name>
    <dbReference type="NCBI Taxonomy" id="122646"/>
    <lineage>
        <taxon>Eukaryota</taxon>
        <taxon>Viridiplantae</taxon>
        <taxon>Streptophyta</taxon>
        <taxon>Embryophyta</taxon>
        <taxon>Marchantiophyta</taxon>
        <taxon>Marchantiopsida</taxon>
        <taxon>Marchantiidae</taxon>
        <taxon>Marchantiales</taxon>
        <taxon>Ricciaceae</taxon>
        <taxon>Riccia</taxon>
    </lineage>
</organism>
<comment type="similarity">
    <text evidence="1">Belongs to the LTO1 family.</text>
</comment>
<gene>
    <name evidence="4" type="ORF">R1sor_008020</name>
</gene>
<evidence type="ECO:0000256" key="1">
    <source>
        <dbReference type="ARBA" id="ARBA00038090"/>
    </source>
</evidence>
<dbReference type="EMBL" id="JBJQOH010000003">
    <property type="protein sequence ID" value="KAL3694369.1"/>
    <property type="molecule type" value="Genomic_DNA"/>
</dbReference>
<protein>
    <recommendedName>
        <fullName evidence="3">Essential protein Yae1 N-terminal domain-containing protein</fullName>
    </recommendedName>
</protein>
<sequence length="264" mass="29289">MPGRPRGDTREDIFESSLNLEGSHYQEGFDEGFADGIQAGREEGREVGLKTGFQVGEELGFYTGCVDLWSATLDIDASVFSARARRSIKQLEELLSAYPLSDPEDERVTELLDKIRLKFQAILSMLSLQLDYPGHPKHGPTTSQRVGTVPTVIVQAQPPPPAQVREEAVTLVLRPRKQVSWRDGTVDNEHLQKKSSKICCVYHKNEELEDYSDEEDDTEQKKNACQHGHSHCHDGAGPSGTQGEKSESDGGRDSRASGKRPVEE</sequence>
<dbReference type="InterPro" id="IPR052436">
    <property type="entry name" value="LTO1_adapter"/>
</dbReference>
<proteinExistence type="inferred from homology"/>
<reference evidence="4 5" key="1">
    <citation type="submission" date="2024-09" db="EMBL/GenBank/DDBJ databases">
        <title>Chromosome-scale assembly of Riccia sorocarpa.</title>
        <authorList>
            <person name="Paukszto L."/>
        </authorList>
    </citation>
    <scope>NUCLEOTIDE SEQUENCE [LARGE SCALE GENOMIC DNA]</scope>
    <source>
        <strain evidence="4">LP-2024</strain>
        <tissue evidence="4">Aerial parts of the thallus</tissue>
    </source>
</reference>
<feature type="domain" description="Essential protein Yae1 N-terminal" evidence="3">
    <location>
        <begin position="28"/>
        <end position="66"/>
    </location>
</feature>
<dbReference type="Proteomes" id="UP001633002">
    <property type="component" value="Unassembled WGS sequence"/>
</dbReference>
<evidence type="ECO:0000256" key="2">
    <source>
        <dbReference type="SAM" id="MobiDB-lite"/>
    </source>
</evidence>
<evidence type="ECO:0000313" key="5">
    <source>
        <dbReference type="Proteomes" id="UP001633002"/>
    </source>
</evidence>
<dbReference type="InterPro" id="IPR019191">
    <property type="entry name" value="Essential_protein_Yae1_N"/>
</dbReference>
<evidence type="ECO:0000259" key="3">
    <source>
        <dbReference type="Pfam" id="PF09811"/>
    </source>
</evidence>
<name>A0ABD3HYG2_9MARC</name>
<feature type="region of interest" description="Disordered" evidence="2">
    <location>
        <begin position="210"/>
        <end position="264"/>
    </location>
</feature>
<dbReference type="PANTHER" id="PTHR28532:SF1">
    <property type="entry name" value="ORAL CANCER OVEREXPRESSED 1"/>
    <property type="match status" value="1"/>
</dbReference>